<sequence>MFTLHIATAKLCRESKSTIRHTQNTPTHPTRVYEIQSPVLFLNSSNAEAARNFPTKLRHVTLLQINPPANLRQPPPTLPLPPLRFPARISAVPPPAPAPSLLHVVIRAERLRTGRWKTTTTTKRLVLKRAAAHGCNKFRRKEMRNGEIGTQTRECVNHGTIMPDVNPRARCVYEPST</sequence>
<keyword evidence="2" id="KW-1185">Reference proteome</keyword>
<gene>
    <name evidence="1" type="ORF">PUN28_007949</name>
</gene>
<comment type="caution">
    <text evidence="1">The sequence shown here is derived from an EMBL/GenBank/DDBJ whole genome shotgun (WGS) entry which is preliminary data.</text>
</comment>
<name>A0AAW2FXE5_9HYME</name>
<dbReference type="Proteomes" id="UP001430953">
    <property type="component" value="Unassembled WGS sequence"/>
</dbReference>
<evidence type="ECO:0000313" key="1">
    <source>
        <dbReference type="EMBL" id="KAL0119870.1"/>
    </source>
</evidence>
<protein>
    <submittedName>
        <fullName evidence="1">Uncharacterized protein</fullName>
    </submittedName>
</protein>
<accession>A0AAW2FXE5</accession>
<dbReference type="AlphaFoldDB" id="A0AAW2FXE5"/>
<reference evidence="1 2" key="1">
    <citation type="submission" date="2023-03" db="EMBL/GenBank/DDBJ databases">
        <title>High recombination rates correlate with genetic variation in Cardiocondyla obscurior ants.</title>
        <authorList>
            <person name="Errbii M."/>
        </authorList>
    </citation>
    <scope>NUCLEOTIDE SEQUENCE [LARGE SCALE GENOMIC DNA]</scope>
    <source>
        <strain evidence="1">Alpha-2009</strain>
        <tissue evidence="1">Whole body</tissue>
    </source>
</reference>
<dbReference type="EMBL" id="JADYXP020000007">
    <property type="protein sequence ID" value="KAL0119870.1"/>
    <property type="molecule type" value="Genomic_DNA"/>
</dbReference>
<evidence type="ECO:0000313" key="2">
    <source>
        <dbReference type="Proteomes" id="UP001430953"/>
    </source>
</evidence>
<proteinExistence type="predicted"/>
<organism evidence="1 2">
    <name type="scientific">Cardiocondyla obscurior</name>
    <dbReference type="NCBI Taxonomy" id="286306"/>
    <lineage>
        <taxon>Eukaryota</taxon>
        <taxon>Metazoa</taxon>
        <taxon>Ecdysozoa</taxon>
        <taxon>Arthropoda</taxon>
        <taxon>Hexapoda</taxon>
        <taxon>Insecta</taxon>
        <taxon>Pterygota</taxon>
        <taxon>Neoptera</taxon>
        <taxon>Endopterygota</taxon>
        <taxon>Hymenoptera</taxon>
        <taxon>Apocrita</taxon>
        <taxon>Aculeata</taxon>
        <taxon>Formicoidea</taxon>
        <taxon>Formicidae</taxon>
        <taxon>Myrmicinae</taxon>
        <taxon>Cardiocondyla</taxon>
    </lineage>
</organism>